<evidence type="ECO:0000256" key="1">
    <source>
        <dbReference type="SAM" id="MobiDB-lite"/>
    </source>
</evidence>
<evidence type="ECO:0000313" key="3">
    <source>
        <dbReference type="Proteomes" id="UP000092993"/>
    </source>
</evidence>
<comment type="caution">
    <text evidence="2">The sequence shown here is derived from an EMBL/GenBank/DDBJ whole genome shotgun (WGS) entry which is preliminary data.</text>
</comment>
<evidence type="ECO:0000313" key="2">
    <source>
        <dbReference type="EMBL" id="OBZ73543.1"/>
    </source>
</evidence>
<feature type="region of interest" description="Disordered" evidence="1">
    <location>
        <begin position="1"/>
        <end position="32"/>
    </location>
</feature>
<reference evidence="2 3" key="1">
    <citation type="submission" date="2016-03" db="EMBL/GenBank/DDBJ databases">
        <title>Whole genome sequencing of Grifola frondosa 9006-11.</title>
        <authorList>
            <person name="Min B."/>
            <person name="Park H."/>
            <person name="Kim J.-G."/>
            <person name="Cho H."/>
            <person name="Oh Y.-L."/>
            <person name="Kong W.-S."/>
            <person name="Choi I.-G."/>
        </authorList>
    </citation>
    <scope>NUCLEOTIDE SEQUENCE [LARGE SCALE GENOMIC DNA]</scope>
    <source>
        <strain evidence="2 3">9006-11</strain>
    </source>
</reference>
<keyword evidence="3" id="KW-1185">Reference proteome</keyword>
<proteinExistence type="predicted"/>
<dbReference type="Proteomes" id="UP000092993">
    <property type="component" value="Unassembled WGS sequence"/>
</dbReference>
<accession>A0A1C7M9D7</accession>
<organism evidence="2 3">
    <name type="scientific">Grifola frondosa</name>
    <name type="common">Maitake</name>
    <name type="synonym">Polyporus frondosus</name>
    <dbReference type="NCBI Taxonomy" id="5627"/>
    <lineage>
        <taxon>Eukaryota</taxon>
        <taxon>Fungi</taxon>
        <taxon>Dikarya</taxon>
        <taxon>Basidiomycota</taxon>
        <taxon>Agaricomycotina</taxon>
        <taxon>Agaricomycetes</taxon>
        <taxon>Polyporales</taxon>
        <taxon>Grifolaceae</taxon>
        <taxon>Grifola</taxon>
    </lineage>
</organism>
<gene>
    <name evidence="2" type="ORF">A0H81_06548</name>
</gene>
<dbReference type="EMBL" id="LUGG01000006">
    <property type="protein sequence ID" value="OBZ73543.1"/>
    <property type="molecule type" value="Genomic_DNA"/>
</dbReference>
<name>A0A1C7M9D7_GRIFR</name>
<sequence>MQHVSEAARVSGSQRGHPAGCAFRRNPRHVQPQHLRLNPVNLYQCREQLRHFLALLPPTQPPYHKLVVQAAHDLRALRLGDGVHEHLEPLNHLQLHLALHRSPTTRPSGRAARAPC</sequence>
<protein>
    <submittedName>
        <fullName evidence="2">Uncharacterized protein</fullName>
    </submittedName>
</protein>
<dbReference type="AlphaFoldDB" id="A0A1C7M9D7"/>